<organism evidence="6 7">
    <name type="scientific">Maridesulfovibrio salexigens (strain ATCC 14822 / DSM 2638 / NCIMB 8403 / VKM B-1763)</name>
    <name type="common">Desulfovibrio salexigens</name>
    <dbReference type="NCBI Taxonomy" id="526222"/>
    <lineage>
        <taxon>Bacteria</taxon>
        <taxon>Pseudomonadati</taxon>
        <taxon>Thermodesulfobacteriota</taxon>
        <taxon>Desulfovibrionia</taxon>
        <taxon>Desulfovibrionales</taxon>
        <taxon>Desulfovibrionaceae</taxon>
        <taxon>Maridesulfovibrio</taxon>
    </lineage>
</organism>
<evidence type="ECO:0000259" key="5">
    <source>
        <dbReference type="Pfam" id="PF01258"/>
    </source>
</evidence>
<dbReference type="InterPro" id="IPR000962">
    <property type="entry name" value="Znf_DskA_TraR"/>
</dbReference>
<keyword evidence="1" id="KW-0479">Metal-binding</keyword>
<dbReference type="Gene3D" id="1.20.120.910">
    <property type="entry name" value="DksA, coiled-coil domain"/>
    <property type="match status" value="1"/>
</dbReference>
<keyword evidence="3" id="KW-0862">Zinc</keyword>
<dbReference type="eggNOG" id="COG1734">
    <property type="taxonomic scope" value="Bacteria"/>
</dbReference>
<name>C6C0K2_MARSD</name>
<evidence type="ECO:0000256" key="2">
    <source>
        <dbReference type="ARBA" id="ARBA00022771"/>
    </source>
</evidence>
<dbReference type="SUPFAM" id="SSF57716">
    <property type="entry name" value="Glucocorticoid receptor-like (DNA-binding domain)"/>
    <property type="match status" value="1"/>
</dbReference>
<dbReference type="PANTHER" id="PTHR33823:SF4">
    <property type="entry name" value="GENERAL STRESS PROTEIN 16O"/>
    <property type="match status" value="1"/>
</dbReference>
<keyword evidence="2" id="KW-0863">Zinc-finger</keyword>
<protein>
    <submittedName>
        <fullName evidence="6">Transcriptional regulator, TraR/DksA family</fullName>
    </submittedName>
</protein>
<gene>
    <name evidence="6" type="ordered locus">Desal_1072</name>
</gene>
<sequence>MNSSQRISIRQHLELKLAELIERTTARDTAVESCADDNEYASRISEQKINLALHVRETKLIIDMEETLSRVDNWDFGICEDCGEEIALARIKANPTTRFCVSCQSRMEEDHLGRVG</sequence>
<accession>C6C0K2</accession>
<reference evidence="6 7" key="1">
    <citation type="submission" date="2009-06" db="EMBL/GenBank/DDBJ databases">
        <title>Complete sequence of Desulfovibrio salexigens DSM 2638.</title>
        <authorList>
            <consortium name="US DOE Joint Genome Institute"/>
            <person name="Lucas S."/>
            <person name="Copeland A."/>
            <person name="Lapidus A."/>
            <person name="Glavina del Rio T."/>
            <person name="Tice H."/>
            <person name="Bruce D."/>
            <person name="Goodwin L."/>
            <person name="Pitluck S."/>
            <person name="Munk A.C."/>
            <person name="Brettin T."/>
            <person name="Detter J.C."/>
            <person name="Han C."/>
            <person name="Tapia R."/>
            <person name="Larimer F."/>
            <person name="Land M."/>
            <person name="Hauser L."/>
            <person name="Kyrpides N."/>
            <person name="Anderson I."/>
            <person name="Wall J.D."/>
            <person name="Arkin A.P."/>
            <person name="Dehal P."/>
            <person name="Chivian D."/>
            <person name="Giles B."/>
            <person name="Hazen T.C."/>
        </authorList>
    </citation>
    <scope>NUCLEOTIDE SEQUENCE [LARGE SCALE GENOMIC DNA]</scope>
    <source>
        <strain evidence="7">ATCC 14822 / DSM 2638 / NCIMB 8403 / VKM B-1763</strain>
    </source>
</reference>
<dbReference type="PROSITE" id="PS01102">
    <property type="entry name" value="ZF_DKSA_1"/>
    <property type="match status" value="1"/>
</dbReference>
<keyword evidence="7" id="KW-1185">Reference proteome</keyword>
<evidence type="ECO:0000256" key="1">
    <source>
        <dbReference type="ARBA" id="ARBA00022723"/>
    </source>
</evidence>
<dbReference type="AlphaFoldDB" id="C6C0K2"/>
<evidence type="ECO:0000256" key="3">
    <source>
        <dbReference type="ARBA" id="ARBA00022833"/>
    </source>
</evidence>
<dbReference type="KEGG" id="dsa:Desal_1072"/>
<evidence type="ECO:0000313" key="6">
    <source>
        <dbReference type="EMBL" id="ACS79136.1"/>
    </source>
</evidence>
<dbReference type="GO" id="GO:0008270">
    <property type="term" value="F:zinc ion binding"/>
    <property type="evidence" value="ECO:0007669"/>
    <property type="project" value="UniProtKB-KW"/>
</dbReference>
<dbReference type="RefSeq" id="WP_015850955.1">
    <property type="nucleotide sequence ID" value="NC_012881.1"/>
</dbReference>
<dbReference type="STRING" id="526222.Desal_1072"/>
<evidence type="ECO:0000256" key="4">
    <source>
        <dbReference type="PROSITE-ProRule" id="PRU00510"/>
    </source>
</evidence>
<feature type="domain" description="Zinc finger DksA/TraR C4-type" evidence="5">
    <location>
        <begin position="75"/>
        <end position="108"/>
    </location>
</feature>
<dbReference type="HOGENOM" id="CLU_043144_2_1_7"/>
<dbReference type="Proteomes" id="UP000002601">
    <property type="component" value="Chromosome"/>
</dbReference>
<dbReference type="PANTHER" id="PTHR33823">
    <property type="entry name" value="RNA POLYMERASE-BINDING TRANSCRIPTION FACTOR DKSA-RELATED"/>
    <property type="match status" value="1"/>
</dbReference>
<dbReference type="InterPro" id="IPR020458">
    <property type="entry name" value="Znf_DskA_TraR_CS"/>
</dbReference>
<dbReference type="Pfam" id="PF01258">
    <property type="entry name" value="zf-dskA_traR"/>
    <property type="match status" value="1"/>
</dbReference>
<dbReference type="EMBL" id="CP001649">
    <property type="protein sequence ID" value="ACS79136.1"/>
    <property type="molecule type" value="Genomic_DNA"/>
</dbReference>
<dbReference type="OrthoDB" id="9803742at2"/>
<proteinExistence type="predicted"/>
<dbReference type="PROSITE" id="PS51128">
    <property type="entry name" value="ZF_DKSA_2"/>
    <property type="match status" value="1"/>
</dbReference>
<dbReference type="InterPro" id="IPR037187">
    <property type="entry name" value="DnaK_N"/>
</dbReference>
<feature type="zinc finger region" description="dksA C4-type" evidence="4">
    <location>
        <begin position="79"/>
        <end position="103"/>
    </location>
</feature>
<dbReference type="SUPFAM" id="SSF109635">
    <property type="entry name" value="DnaK suppressor protein DksA, alpha-hairpin domain"/>
    <property type="match status" value="1"/>
</dbReference>
<evidence type="ECO:0000313" key="7">
    <source>
        <dbReference type="Proteomes" id="UP000002601"/>
    </source>
</evidence>